<dbReference type="EMBL" id="MU394299">
    <property type="protein sequence ID" value="KAI6088858.1"/>
    <property type="molecule type" value="Genomic_DNA"/>
</dbReference>
<dbReference type="Proteomes" id="UP001497680">
    <property type="component" value="Unassembled WGS sequence"/>
</dbReference>
<keyword evidence="2" id="KW-1185">Reference proteome</keyword>
<protein>
    <submittedName>
        <fullName evidence="1">Uncharacterized protein</fullName>
    </submittedName>
</protein>
<name>A0ACC0D7X6_9PEZI</name>
<organism evidence="1 2">
    <name type="scientific">Hypoxylon rubiginosum</name>
    <dbReference type="NCBI Taxonomy" id="110542"/>
    <lineage>
        <taxon>Eukaryota</taxon>
        <taxon>Fungi</taxon>
        <taxon>Dikarya</taxon>
        <taxon>Ascomycota</taxon>
        <taxon>Pezizomycotina</taxon>
        <taxon>Sordariomycetes</taxon>
        <taxon>Xylariomycetidae</taxon>
        <taxon>Xylariales</taxon>
        <taxon>Hypoxylaceae</taxon>
        <taxon>Hypoxylon</taxon>
    </lineage>
</organism>
<evidence type="ECO:0000313" key="2">
    <source>
        <dbReference type="Proteomes" id="UP001497680"/>
    </source>
</evidence>
<reference evidence="1 2" key="1">
    <citation type="journal article" date="2022" name="New Phytol.">
        <title>Ecological generalism drives hyperdiversity of secondary metabolite gene clusters in xylarialean endophytes.</title>
        <authorList>
            <person name="Franco M.E.E."/>
            <person name="Wisecaver J.H."/>
            <person name="Arnold A.E."/>
            <person name="Ju Y.M."/>
            <person name="Slot J.C."/>
            <person name="Ahrendt S."/>
            <person name="Moore L.P."/>
            <person name="Eastman K.E."/>
            <person name="Scott K."/>
            <person name="Konkel Z."/>
            <person name="Mondo S.J."/>
            <person name="Kuo A."/>
            <person name="Hayes R.D."/>
            <person name="Haridas S."/>
            <person name="Andreopoulos B."/>
            <person name="Riley R."/>
            <person name="LaButti K."/>
            <person name="Pangilinan J."/>
            <person name="Lipzen A."/>
            <person name="Amirebrahimi M."/>
            <person name="Yan J."/>
            <person name="Adam C."/>
            <person name="Keymanesh K."/>
            <person name="Ng V."/>
            <person name="Louie K."/>
            <person name="Northen T."/>
            <person name="Drula E."/>
            <person name="Henrissat B."/>
            <person name="Hsieh H.M."/>
            <person name="Youens-Clark K."/>
            <person name="Lutzoni F."/>
            <person name="Miadlikowska J."/>
            <person name="Eastwood D.C."/>
            <person name="Hamelin R.C."/>
            <person name="Grigoriev I.V."/>
            <person name="U'Ren J.M."/>
        </authorList>
    </citation>
    <scope>NUCLEOTIDE SEQUENCE [LARGE SCALE GENOMIC DNA]</scope>
    <source>
        <strain evidence="1 2">ER1909</strain>
    </source>
</reference>
<proteinExistence type="predicted"/>
<gene>
    <name evidence="1" type="ORF">F4821DRAFT_233143</name>
</gene>
<comment type="caution">
    <text evidence="1">The sequence shown here is derived from an EMBL/GenBank/DDBJ whole genome shotgun (WGS) entry which is preliminary data.</text>
</comment>
<evidence type="ECO:0000313" key="1">
    <source>
        <dbReference type="EMBL" id="KAI6088858.1"/>
    </source>
</evidence>
<accession>A0ACC0D7X6</accession>
<sequence length="167" mass="18728">MQSGASFDEQKGEWKCNCGEPAPYLYFAPLDKVTGEPIPFRELKLAICRKSECEFRAPWGSREQVDKQSRTHDTSGLSGVIPEQQTKFENIKTYGDNNVVGTFNIILDKSAPFYFNPFETIHSRSAPVSLQANVQPQHPQATSTGHILGLIMIVGILLNYRRPGRDL</sequence>